<dbReference type="PROSITE" id="PS50110">
    <property type="entry name" value="RESPONSE_REGULATORY"/>
    <property type="match status" value="1"/>
</dbReference>
<dbReference type="RefSeq" id="WP_129355390.1">
    <property type="nucleotide sequence ID" value="NZ_CP026538.1"/>
</dbReference>
<evidence type="ECO:0000313" key="3">
    <source>
        <dbReference type="EMBL" id="QAZ69208.1"/>
    </source>
</evidence>
<sequence length="153" mass="16402">MPRALIVDDSRYQRHLILQALGSLFTAEEAANGKEAIDRFAAAQAAGRPFDLVVMDILMPVLSGHEGLAGIRRLEESAGVPEERRVPAVMLSSLDDPANMLRAQFESGAQAYVTKPFEPATLLETLASLGLVDNPLGDLDEAGPEGRSPCKAF</sequence>
<dbReference type="PANTHER" id="PTHR43228:SF1">
    <property type="entry name" value="TWO-COMPONENT RESPONSE REGULATOR ARR22"/>
    <property type="match status" value="1"/>
</dbReference>
<feature type="modified residue" description="4-aspartylphosphate" evidence="1">
    <location>
        <position position="56"/>
    </location>
</feature>
<dbReference type="SMART" id="SM00448">
    <property type="entry name" value="REC"/>
    <property type="match status" value="1"/>
</dbReference>
<dbReference type="Pfam" id="PF00072">
    <property type="entry name" value="Response_reg"/>
    <property type="match status" value="1"/>
</dbReference>
<dbReference type="AlphaFoldDB" id="A0A4P6HUN4"/>
<protein>
    <submittedName>
        <fullName evidence="3">Two-component system response regulator</fullName>
    </submittedName>
</protein>
<organism evidence="3 4">
    <name type="scientific">Solidesulfovibrio carbinolicus</name>
    <dbReference type="NCBI Taxonomy" id="296842"/>
    <lineage>
        <taxon>Bacteria</taxon>
        <taxon>Pseudomonadati</taxon>
        <taxon>Thermodesulfobacteriota</taxon>
        <taxon>Desulfovibrionia</taxon>
        <taxon>Desulfovibrionales</taxon>
        <taxon>Desulfovibrionaceae</taxon>
        <taxon>Solidesulfovibrio</taxon>
    </lineage>
</organism>
<keyword evidence="1" id="KW-0597">Phosphoprotein</keyword>
<accession>A0A4P6HUN4</accession>
<dbReference type="Gene3D" id="3.40.50.2300">
    <property type="match status" value="1"/>
</dbReference>
<dbReference type="OrthoDB" id="9790466at2"/>
<keyword evidence="4" id="KW-1185">Reference proteome</keyword>
<evidence type="ECO:0000313" key="4">
    <source>
        <dbReference type="Proteomes" id="UP000293296"/>
    </source>
</evidence>
<dbReference type="Proteomes" id="UP000293296">
    <property type="component" value="Chromosome"/>
</dbReference>
<dbReference type="InterPro" id="IPR011006">
    <property type="entry name" value="CheY-like_superfamily"/>
</dbReference>
<dbReference type="InterPro" id="IPR052048">
    <property type="entry name" value="ST_Response_Regulator"/>
</dbReference>
<proteinExistence type="predicted"/>
<dbReference type="EMBL" id="CP026538">
    <property type="protein sequence ID" value="QAZ69208.1"/>
    <property type="molecule type" value="Genomic_DNA"/>
</dbReference>
<dbReference type="InterPro" id="IPR001789">
    <property type="entry name" value="Sig_transdc_resp-reg_receiver"/>
</dbReference>
<dbReference type="GO" id="GO:0000160">
    <property type="term" value="P:phosphorelay signal transduction system"/>
    <property type="evidence" value="ECO:0007669"/>
    <property type="project" value="InterPro"/>
</dbReference>
<dbReference type="PANTHER" id="PTHR43228">
    <property type="entry name" value="TWO-COMPONENT RESPONSE REGULATOR"/>
    <property type="match status" value="1"/>
</dbReference>
<dbReference type="KEGG" id="dcb:C3Y92_18975"/>
<evidence type="ECO:0000256" key="1">
    <source>
        <dbReference type="PROSITE-ProRule" id="PRU00169"/>
    </source>
</evidence>
<dbReference type="SUPFAM" id="SSF52172">
    <property type="entry name" value="CheY-like"/>
    <property type="match status" value="1"/>
</dbReference>
<reference evidence="3 4" key="1">
    <citation type="submission" date="2018-02" db="EMBL/GenBank/DDBJ databases">
        <title>Genome sequence of Desulfovibrio carbinolicus DSM 3852.</title>
        <authorList>
            <person name="Wilbanks E."/>
            <person name="Skennerton C.T."/>
            <person name="Orphan V.J."/>
        </authorList>
    </citation>
    <scope>NUCLEOTIDE SEQUENCE [LARGE SCALE GENOMIC DNA]</scope>
    <source>
        <strain evidence="3 4">DSM 3852</strain>
    </source>
</reference>
<evidence type="ECO:0000259" key="2">
    <source>
        <dbReference type="PROSITE" id="PS50110"/>
    </source>
</evidence>
<feature type="domain" description="Response regulatory" evidence="2">
    <location>
        <begin position="3"/>
        <end position="130"/>
    </location>
</feature>
<gene>
    <name evidence="3" type="ORF">C3Y92_18975</name>
</gene>
<name>A0A4P6HUN4_9BACT</name>